<dbReference type="STRING" id="765915.A0A1Y2HHQ8"/>
<dbReference type="PANTHER" id="PTHR23318">
    <property type="entry name" value="ATP SYNTHASE GAMMA-RELATED"/>
    <property type="match status" value="1"/>
</dbReference>
<dbReference type="OrthoDB" id="27483at2759"/>
<keyword evidence="2" id="KW-0539">Nucleus</keyword>
<feature type="region of interest" description="Disordered" evidence="3">
    <location>
        <begin position="854"/>
        <end position="937"/>
    </location>
</feature>
<evidence type="ECO:0000313" key="7">
    <source>
        <dbReference type="Proteomes" id="UP000193411"/>
    </source>
</evidence>
<dbReference type="Pfam" id="PF22972">
    <property type="entry name" value="EVH1_PP4R3"/>
    <property type="match status" value="1"/>
</dbReference>
<dbReference type="InterPro" id="IPR011993">
    <property type="entry name" value="PH-like_dom_sf"/>
</dbReference>
<name>A0A1Y2HHQ8_9FUNG</name>
<dbReference type="Pfam" id="PF04802">
    <property type="entry name" value="PP4R3"/>
    <property type="match status" value="2"/>
</dbReference>
<comment type="caution">
    <text evidence="6">The sequence shown here is derived from an EMBL/GenBank/DDBJ whole genome shotgun (WGS) entry which is preliminary data.</text>
</comment>
<evidence type="ECO:0000259" key="5">
    <source>
        <dbReference type="Pfam" id="PF22972"/>
    </source>
</evidence>
<dbReference type="InterPro" id="IPR051137">
    <property type="entry name" value="PP4R3-like"/>
</dbReference>
<comment type="subcellular location">
    <subcellularLocation>
        <location evidence="1">Nucleus</location>
    </subcellularLocation>
</comment>
<proteinExistence type="predicted"/>
<feature type="region of interest" description="Disordered" evidence="3">
    <location>
        <begin position="953"/>
        <end position="987"/>
    </location>
</feature>
<dbReference type="PANTHER" id="PTHR23318:SF0">
    <property type="entry name" value="SERINE_THREONINE-PROTEIN PHOSPHATASE 4 REGULATORY SUBUNIT 3"/>
    <property type="match status" value="1"/>
</dbReference>
<evidence type="ECO:0000259" key="4">
    <source>
        <dbReference type="Pfam" id="PF04802"/>
    </source>
</evidence>
<organism evidence="6 7">
    <name type="scientific">Catenaria anguillulae PL171</name>
    <dbReference type="NCBI Taxonomy" id="765915"/>
    <lineage>
        <taxon>Eukaryota</taxon>
        <taxon>Fungi</taxon>
        <taxon>Fungi incertae sedis</taxon>
        <taxon>Blastocladiomycota</taxon>
        <taxon>Blastocladiomycetes</taxon>
        <taxon>Blastocladiales</taxon>
        <taxon>Catenariaceae</taxon>
        <taxon>Catenaria</taxon>
    </lineage>
</organism>
<dbReference type="GO" id="GO:0005654">
    <property type="term" value="C:nucleoplasm"/>
    <property type="evidence" value="ECO:0007669"/>
    <property type="project" value="TreeGrafter"/>
</dbReference>
<feature type="domain" description="Serine/threonine-protein phosphatase 4 regulatory subunit 3-like central" evidence="4">
    <location>
        <begin position="718"/>
        <end position="830"/>
    </location>
</feature>
<evidence type="ECO:0000256" key="2">
    <source>
        <dbReference type="ARBA" id="ARBA00023242"/>
    </source>
</evidence>
<evidence type="ECO:0000256" key="3">
    <source>
        <dbReference type="SAM" id="MobiDB-lite"/>
    </source>
</evidence>
<feature type="region of interest" description="Disordered" evidence="3">
    <location>
        <begin position="1"/>
        <end position="105"/>
    </location>
</feature>
<sequence length="1091" mass="118185">MPVSSTASVLAASPFSPHSTPDDDPASEHMLAANSSAHDMDSDDHASDTSDSLGVQAASPSKPNQGDSSPPSDSTGMSDSSSPETVTTDDTADSEPATNGHTSKADERRRVKVYLLENEEWLDRGTGFIDLPVSLSHGGHILKVTSELDPNESIIEFLIRREIQYQRQEGTLIVWTEPDNSDWAVSFALAEGCDEVWGLIDVINDHSPFDSSNSDDMLDDSSPPIMTPSRGLSLLTTLPEPTVGNLAEIRLIVQRLSRSRAGQERMSNYILATRYVDKLGVIFQSLEDLEAVDDLEVMFNIMKIIALSGVAPLYNDLVDDRIFHHVLGMLEYDRTIGNLPHTYRRHFESAATFRPVLTCLSQLPPGMNPSTTPTFQTLATRAYRLAYLKDVALARHLEDPAFNVLQDTLRQLHAAILRRVMSTPGFAAELGEVLSSDHTNATRRRHATLLLKELTSITKLCGDIRTQDVYAMLLDGGTIIRGLTDVICVAGGTGPGGHGHSPADTDTVRAACEFLAGATELQRPLVQRACLAQFRSTGTSPVHVLYTRMAGETDGAVLQACYDALKALLDPEMVPNPTGGMCEAGMNMVAHLTPEYDGFQAMYFASVAGEIPKVIGDTVGKGTCTAAFAKGVSPPGVQVLQLPPHTVERTYQLLELWASLLKINATRFADVVFHGRAPVCQGTTFALAGSGSSTSSIAAARAGSVTPKQGVSLDWLRLLVTCAHKHVQLSAIRLVRSLAHQPSDVFRETVVKHGLLPSVVQALLLTEGRYNLINSSALEVLDSILEHVRPGRVAAAVGPAQFVAHVNLRMLAGTVMAPLRQVAQHLAYVPGMLEAIGLKVLPGGKIVEQELMDRDDEDGTPPLMDTSMADADTDHVADARLGSRRSRSGSGDVEMDDAEPLLPSSSSPQVHRPAHSTPFRPEVDSEPDSHRRRCPRRLHRLRTLHLATRLFHHQTRSRRSPTCPLNKLCRKSSRRSRSSDTRKTTKKTRTNFCAGHQPLAKVTWRCRCEWRTWVGCAVKDAVQAAATCARVAQSKAVCGVGDSAQQSPWCKAIVCVFVPQFGIGWVHGTAAAAKNKQEGQASSSTSSSSST</sequence>
<dbReference type="InterPro" id="IPR006887">
    <property type="entry name" value="P4R3-like_central_dom"/>
</dbReference>
<dbReference type="InterPro" id="IPR055236">
    <property type="entry name" value="EVH1_PP4R3"/>
</dbReference>
<dbReference type="GO" id="GO:0030289">
    <property type="term" value="C:protein phosphatase 4 complex"/>
    <property type="evidence" value="ECO:0007669"/>
    <property type="project" value="TreeGrafter"/>
</dbReference>
<accession>A0A1Y2HHQ8</accession>
<dbReference type="SUPFAM" id="SSF50729">
    <property type="entry name" value="PH domain-like"/>
    <property type="match status" value="1"/>
</dbReference>
<gene>
    <name evidence="6" type="ORF">BCR44DRAFT_62936</name>
</gene>
<dbReference type="GO" id="GO:0072542">
    <property type="term" value="F:protein phosphatase activator activity"/>
    <property type="evidence" value="ECO:0007669"/>
    <property type="project" value="TreeGrafter"/>
</dbReference>
<feature type="compositionally biased region" description="Basic and acidic residues" evidence="3">
    <location>
        <begin position="38"/>
        <end position="48"/>
    </location>
</feature>
<dbReference type="Proteomes" id="UP000193411">
    <property type="component" value="Unassembled WGS sequence"/>
</dbReference>
<feature type="domain" description="PP4R3 EVH1-like" evidence="5">
    <location>
        <begin position="108"/>
        <end position="201"/>
    </location>
</feature>
<dbReference type="AlphaFoldDB" id="A0A1Y2HHQ8"/>
<dbReference type="EMBL" id="MCFL01000044">
    <property type="protein sequence ID" value="ORZ32612.1"/>
    <property type="molecule type" value="Genomic_DNA"/>
</dbReference>
<protein>
    <submittedName>
        <fullName evidence="6">Component of IIS longevity pathway SMK-1-domain-containing protein</fullName>
    </submittedName>
</protein>
<feature type="compositionally biased region" description="Low complexity" evidence="3">
    <location>
        <begin position="67"/>
        <end position="83"/>
    </location>
</feature>
<reference evidence="6 7" key="1">
    <citation type="submission" date="2016-07" db="EMBL/GenBank/DDBJ databases">
        <title>Pervasive Adenine N6-methylation of Active Genes in Fungi.</title>
        <authorList>
            <consortium name="DOE Joint Genome Institute"/>
            <person name="Mondo S.J."/>
            <person name="Dannebaum R.O."/>
            <person name="Kuo R.C."/>
            <person name="Labutti K."/>
            <person name="Haridas S."/>
            <person name="Kuo A."/>
            <person name="Salamov A."/>
            <person name="Ahrendt S.R."/>
            <person name="Lipzen A."/>
            <person name="Sullivan W."/>
            <person name="Andreopoulos W.B."/>
            <person name="Clum A."/>
            <person name="Lindquist E."/>
            <person name="Daum C."/>
            <person name="Ramamoorthy G.K."/>
            <person name="Gryganskyi A."/>
            <person name="Culley D."/>
            <person name="Magnuson J.K."/>
            <person name="James T.Y."/>
            <person name="O'Malley M.A."/>
            <person name="Stajich J.E."/>
            <person name="Spatafora J.W."/>
            <person name="Visel A."/>
            <person name="Grigoriev I.V."/>
        </authorList>
    </citation>
    <scope>NUCLEOTIDE SEQUENCE [LARGE SCALE GENOMIC DNA]</scope>
    <source>
        <strain evidence="6 7">PL171</strain>
    </source>
</reference>
<dbReference type="Gene3D" id="2.30.29.30">
    <property type="entry name" value="Pleckstrin-homology domain (PH domain)/Phosphotyrosine-binding domain (PTB)"/>
    <property type="match status" value="1"/>
</dbReference>
<evidence type="ECO:0000256" key="1">
    <source>
        <dbReference type="ARBA" id="ARBA00004123"/>
    </source>
</evidence>
<evidence type="ECO:0000313" key="6">
    <source>
        <dbReference type="EMBL" id="ORZ32612.1"/>
    </source>
</evidence>
<feature type="domain" description="Serine/threonine-protein phosphatase 4 regulatory subunit 3-like central" evidence="4">
    <location>
        <begin position="248"/>
        <end position="615"/>
    </location>
</feature>
<keyword evidence="7" id="KW-1185">Reference proteome</keyword>